<dbReference type="InterPro" id="IPR046131">
    <property type="entry name" value="DUF6128"/>
</dbReference>
<reference evidence="3" key="1">
    <citation type="journal article" date="2021" name="PeerJ">
        <title>Extensive microbial diversity within the chicken gut microbiome revealed by metagenomics and culture.</title>
        <authorList>
            <person name="Gilroy R."/>
            <person name="Ravi A."/>
            <person name="Getino M."/>
            <person name="Pursley I."/>
            <person name="Horton D.L."/>
            <person name="Alikhan N.F."/>
            <person name="Baker D."/>
            <person name="Gharbi K."/>
            <person name="Hall N."/>
            <person name="Watson M."/>
            <person name="Adriaenssens E.M."/>
            <person name="Foster-Nyarko E."/>
            <person name="Jarju S."/>
            <person name="Secka A."/>
            <person name="Antonio M."/>
            <person name="Oren A."/>
            <person name="Chaudhuri R.R."/>
            <person name="La Ragione R."/>
            <person name="Hildebrand F."/>
            <person name="Pallen M.J."/>
        </authorList>
    </citation>
    <scope>NUCLEOTIDE SEQUENCE</scope>
    <source>
        <strain evidence="3">USAMLcec4-12693</strain>
    </source>
</reference>
<feature type="region of interest" description="Disordered" evidence="1">
    <location>
        <begin position="132"/>
        <end position="185"/>
    </location>
</feature>
<sequence length="299" mass="34778">MNQHGGKKRVKRFIRYLYEYEQGKKLRNVGFVKAEQGVEDCVLHIHGKGLNLGEAKVLKLYLFFVEDGECVGIWQGDAENVNPAINYRMYFTSGDTGGRENFDRINGIILESGDGRRFAAVWDEKQPDIGAMRIWDPDEGTREEEPAEEPAEKMAEEETAEEETAEEKTLEETEERQEVEETEEIQISKGGFRCQKIQRNDLARLPRCEWKLSNNSFLLHGYFNYHHLVFLDDGEWLRLGVPGIFHPREAKAAEAFGFPEFIRRCDIEVDLSEEEQEPEEKFGYWCRCVRRQTPLCPRT</sequence>
<protein>
    <submittedName>
        <fullName evidence="3">DUF6128 domain-containing protein</fullName>
    </submittedName>
</protein>
<dbReference type="RefSeq" id="WP_277271423.1">
    <property type="nucleotide sequence ID" value="NZ_DYXE01000003.1"/>
</dbReference>
<dbReference type="AlphaFoldDB" id="A0A9D2VVM7"/>
<comment type="caution">
    <text evidence="3">The sequence shown here is derived from an EMBL/GenBank/DDBJ whole genome shotgun (WGS) entry which is preliminary data.</text>
</comment>
<evidence type="ECO:0000313" key="4">
    <source>
        <dbReference type="Proteomes" id="UP000813420"/>
    </source>
</evidence>
<feature type="compositionally biased region" description="Acidic residues" evidence="1">
    <location>
        <begin position="172"/>
        <end position="184"/>
    </location>
</feature>
<organism evidence="3 4">
    <name type="scientific">Merdimonas faecis</name>
    <dbReference type="NCBI Taxonomy" id="1653435"/>
    <lineage>
        <taxon>Bacteria</taxon>
        <taxon>Bacillati</taxon>
        <taxon>Bacillota</taxon>
        <taxon>Clostridia</taxon>
        <taxon>Lachnospirales</taxon>
        <taxon>Lachnospiraceae</taxon>
        <taxon>Merdimonas</taxon>
    </lineage>
</organism>
<evidence type="ECO:0000256" key="1">
    <source>
        <dbReference type="SAM" id="MobiDB-lite"/>
    </source>
</evidence>
<accession>A0A9D2VVM7</accession>
<proteinExistence type="predicted"/>
<reference evidence="3" key="2">
    <citation type="submission" date="2021-09" db="EMBL/GenBank/DDBJ databases">
        <authorList>
            <person name="Gilroy R."/>
        </authorList>
    </citation>
    <scope>NUCLEOTIDE SEQUENCE</scope>
    <source>
        <strain evidence="3">USAMLcec4-12693</strain>
    </source>
</reference>
<feature type="compositionally biased region" description="Basic and acidic residues" evidence="1">
    <location>
        <begin position="135"/>
        <end position="156"/>
    </location>
</feature>
<dbReference type="Proteomes" id="UP000813420">
    <property type="component" value="Unassembled WGS sequence"/>
</dbReference>
<name>A0A9D2VVM7_9FIRM</name>
<evidence type="ECO:0000259" key="2">
    <source>
        <dbReference type="Pfam" id="PF19623"/>
    </source>
</evidence>
<dbReference type="EMBL" id="DYXE01000003">
    <property type="protein sequence ID" value="HJH48689.1"/>
    <property type="molecule type" value="Genomic_DNA"/>
</dbReference>
<evidence type="ECO:0000313" key="3">
    <source>
        <dbReference type="EMBL" id="HJH48689.1"/>
    </source>
</evidence>
<dbReference type="Pfam" id="PF19623">
    <property type="entry name" value="DUF6128"/>
    <property type="match status" value="1"/>
</dbReference>
<feature type="domain" description="DUF6128" evidence="2">
    <location>
        <begin position="195"/>
        <end position="263"/>
    </location>
</feature>
<gene>
    <name evidence="3" type="ORF">K8V39_00295</name>
</gene>